<comment type="subcellular location">
    <subcellularLocation>
        <location evidence="1">Endomembrane system</location>
    </subcellularLocation>
</comment>
<dbReference type="Gene3D" id="3.30.450.60">
    <property type="match status" value="1"/>
</dbReference>
<evidence type="ECO:0000256" key="1">
    <source>
        <dbReference type="ARBA" id="ARBA00004308"/>
    </source>
</evidence>
<dbReference type="AlphaFoldDB" id="A0A1E4SHB8"/>
<dbReference type="Pfam" id="PF00928">
    <property type="entry name" value="Adap_comp_sub"/>
    <property type="match status" value="1"/>
</dbReference>
<dbReference type="OrthoDB" id="870at2759"/>
<dbReference type="InterPro" id="IPR036168">
    <property type="entry name" value="AP2_Mu_C_sf"/>
</dbReference>
<dbReference type="STRING" id="984487.A0A1E4SHB8"/>
<keyword evidence="8" id="KW-1185">Reference proteome</keyword>
<sequence length="493" mass="54847">MFEAVYIADINNNLVFEYLINLSSPKFKSLTPILSQAAQNHDQLPLIEINPEYFIVFEKTKNLLIYVLCSNESHSNPLMPLIFIQRLLEVMSDYFGTPLALTKIDANNDTLTLLINEMLDDGTPNTTDFNKLRELIPSKSFLSQLLSTSNELASSAAAHVTKSHMPNHSGSGAKLEPLNTIPWRRSNVKYTNNEMYVDIIETVNVILKPAKLAKKTQLYSSNNHFDSAFYSSLKASSQMVPISGHILGQINFISHLTGVPLLQLLLSINGLDLQLPSFHKCIEVERWLSSPGTLSFIPADGKSVLMNYEIDLDSAHRANDLLGLISVDYRSGLGVSKNEFEVKLIIDNVKAVSKIEDMKVEIFCEEEGLGEVTNVKSNRITHGDFTYKGKGHCEWNLRTVNTGILPLLQGTIITSNMEPEDSRESTPNLIAVTTVKPIRPEYVKLTFNYKGSVPSGLKVDSLKVVSAKGMGDTVKPYKGVKYITRSGDFVIRS</sequence>
<gene>
    <name evidence="7" type="ORF">CANTADRAFT_52337</name>
</gene>
<dbReference type="InterPro" id="IPR050431">
    <property type="entry name" value="Adaptor_comp_med_subunit"/>
</dbReference>
<dbReference type="SUPFAM" id="SSF49447">
    <property type="entry name" value="Second domain of Mu2 adaptin subunit (ap50) of ap2 adaptor"/>
    <property type="match status" value="1"/>
</dbReference>
<dbReference type="InterPro" id="IPR001392">
    <property type="entry name" value="Clathrin_mu"/>
</dbReference>
<dbReference type="PROSITE" id="PS51072">
    <property type="entry name" value="MHD"/>
    <property type="match status" value="1"/>
</dbReference>
<dbReference type="Gene3D" id="2.60.40.1170">
    <property type="entry name" value="Mu homology domain, subdomain B"/>
    <property type="match status" value="2"/>
</dbReference>
<keyword evidence="4" id="KW-0472">Membrane</keyword>
<dbReference type="SUPFAM" id="SSF64356">
    <property type="entry name" value="SNARE-like"/>
    <property type="match status" value="1"/>
</dbReference>
<evidence type="ECO:0000313" key="8">
    <source>
        <dbReference type="Proteomes" id="UP000094285"/>
    </source>
</evidence>
<feature type="domain" description="MHD" evidence="6">
    <location>
        <begin position="220"/>
        <end position="492"/>
    </location>
</feature>
<dbReference type="EMBL" id="KV453912">
    <property type="protein sequence ID" value="ODV78901.1"/>
    <property type="molecule type" value="Genomic_DNA"/>
</dbReference>
<dbReference type="RefSeq" id="XP_020064023.1">
    <property type="nucleotide sequence ID" value="XM_020210069.1"/>
</dbReference>
<dbReference type="GO" id="GO:0016192">
    <property type="term" value="P:vesicle-mediated transport"/>
    <property type="evidence" value="ECO:0007669"/>
    <property type="project" value="InterPro"/>
</dbReference>
<evidence type="ECO:0000256" key="4">
    <source>
        <dbReference type="ARBA" id="ARBA00023136"/>
    </source>
</evidence>
<reference evidence="8" key="1">
    <citation type="submission" date="2016-05" db="EMBL/GenBank/DDBJ databases">
        <title>Comparative genomics of biotechnologically important yeasts.</title>
        <authorList>
            <consortium name="DOE Joint Genome Institute"/>
            <person name="Riley R."/>
            <person name="Haridas S."/>
            <person name="Wolfe K.H."/>
            <person name="Lopes M.R."/>
            <person name="Hittinger C.T."/>
            <person name="Goker M."/>
            <person name="Salamov A."/>
            <person name="Wisecaver J."/>
            <person name="Long T.M."/>
            <person name="Aerts A.L."/>
            <person name="Barry K."/>
            <person name="Choi C."/>
            <person name="Clum A."/>
            <person name="Coughlan A.Y."/>
            <person name="Deshpande S."/>
            <person name="Douglass A.P."/>
            <person name="Hanson S.J."/>
            <person name="Klenk H.-P."/>
            <person name="Labutti K."/>
            <person name="Lapidus A."/>
            <person name="Lindquist E."/>
            <person name="Lipzen A."/>
            <person name="Meier-Kolthoff J.P."/>
            <person name="Ohm R.A."/>
            <person name="Otillar R.P."/>
            <person name="Pangilinan J."/>
            <person name="Peng Y."/>
            <person name="Rokas A."/>
            <person name="Rosa C.A."/>
            <person name="Scheuner C."/>
            <person name="Sibirny A.A."/>
            <person name="Slot J.C."/>
            <person name="Stielow J.B."/>
            <person name="Sun H."/>
            <person name="Kurtzman C.P."/>
            <person name="Blackwell M."/>
            <person name="Grigoriev I.V."/>
            <person name="Jeffries T.W."/>
        </authorList>
    </citation>
    <scope>NUCLEOTIDE SEQUENCE [LARGE SCALE GENOMIC DNA]</scope>
    <source>
        <strain evidence="8">NRRL Y-17324</strain>
    </source>
</reference>
<evidence type="ECO:0000313" key="7">
    <source>
        <dbReference type="EMBL" id="ODV78901.1"/>
    </source>
</evidence>
<dbReference type="PANTHER" id="PTHR10529">
    <property type="entry name" value="AP COMPLEX SUBUNIT MU"/>
    <property type="match status" value="1"/>
</dbReference>
<protein>
    <submittedName>
        <fullName evidence="7">Clathrin adaptor, mu subunit</fullName>
    </submittedName>
</protein>
<accession>A0A1E4SHB8</accession>
<dbReference type="GO" id="GO:0012505">
    <property type="term" value="C:endomembrane system"/>
    <property type="evidence" value="ECO:0007669"/>
    <property type="project" value="UniProtKB-SubCell"/>
</dbReference>
<organism evidence="7 8">
    <name type="scientific">Suhomyces tanzawaensis NRRL Y-17324</name>
    <dbReference type="NCBI Taxonomy" id="984487"/>
    <lineage>
        <taxon>Eukaryota</taxon>
        <taxon>Fungi</taxon>
        <taxon>Dikarya</taxon>
        <taxon>Ascomycota</taxon>
        <taxon>Saccharomycotina</taxon>
        <taxon>Pichiomycetes</taxon>
        <taxon>Debaryomycetaceae</taxon>
        <taxon>Suhomyces</taxon>
    </lineage>
</organism>
<dbReference type="CDD" id="cd09252">
    <property type="entry name" value="AP-3_Mu3_Cterm"/>
    <property type="match status" value="1"/>
</dbReference>
<dbReference type="GO" id="GO:0030131">
    <property type="term" value="C:clathrin adaptor complex"/>
    <property type="evidence" value="ECO:0007669"/>
    <property type="project" value="UniProtKB-UniRule"/>
</dbReference>
<dbReference type="InterPro" id="IPR011012">
    <property type="entry name" value="Longin-like_dom_sf"/>
</dbReference>
<keyword evidence="3 5" id="KW-0653">Protein transport</keyword>
<proteinExistence type="inferred from homology"/>
<dbReference type="GeneID" id="30984205"/>
<dbReference type="Proteomes" id="UP000094285">
    <property type="component" value="Unassembled WGS sequence"/>
</dbReference>
<name>A0A1E4SHB8_9ASCO</name>
<comment type="similarity">
    <text evidence="5">Belongs to the adaptor complexes medium subunit family.</text>
</comment>
<dbReference type="GO" id="GO:0006886">
    <property type="term" value="P:intracellular protein transport"/>
    <property type="evidence" value="ECO:0007669"/>
    <property type="project" value="UniProtKB-UniRule"/>
</dbReference>
<evidence type="ECO:0000256" key="3">
    <source>
        <dbReference type="ARBA" id="ARBA00022927"/>
    </source>
</evidence>
<evidence type="ECO:0000256" key="2">
    <source>
        <dbReference type="ARBA" id="ARBA00022448"/>
    </source>
</evidence>
<dbReference type="PIRSF" id="PIRSF005992">
    <property type="entry name" value="Clathrin_mu"/>
    <property type="match status" value="1"/>
</dbReference>
<dbReference type="InterPro" id="IPR028565">
    <property type="entry name" value="MHD"/>
</dbReference>
<evidence type="ECO:0000259" key="6">
    <source>
        <dbReference type="PROSITE" id="PS51072"/>
    </source>
</evidence>
<evidence type="ECO:0000256" key="5">
    <source>
        <dbReference type="PIRNR" id="PIRNR005992"/>
    </source>
</evidence>
<keyword evidence="2 5" id="KW-0813">Transport</keyword>